<reference evidence="1 2" key="1">
    <citation type="journal article" date="2015" name="Int. J. Syst. Evol. Microbiol.">
        <title>Mariniphaga sediminis sp. nov., isolated from coastal sediment.</title>
        <authorList>
            <person name="Wang F.Q."/>
            <person name="Shen Q.Y."/>
            <person name="Chen G.J."/>
            <person name="Du Z.J."/>
        </authorList>
    </citation>
    <scope>NUCLEOTIDE SEQUENCE [LARGE SCALE GENOMIC DNA]</scope>
    <source>
        <strain evidence="1 2">SY21</strain>
    </source>
</reference>
<organism evidence="1 2">
    <name type="scientific">Mariniphaga sediminis</name>
    <dbReference type="NCBI Taxonomy" id="1628158"/>
    <lineage>
        <taxon>Bacteria</taxon>
        <taxon>Pseudomonadati</taxon>
        <taxon>Bacteroidota</taxon>
        <taxon>Bacteroidia</taxon>
        <taxon>Marinilabiliales</taxon>
        <taxon>Prolixibacteraceae</taxon>
        <taxon>Mariniphaga</taxon>
    </lineage>
</organism>
<comment type="caution">
    <text evidence="1">The sequence shown here is derived from an EMBL/GenBank/DDBJ whole genome shotgun (WGS) entry which is preliminary data.</text>
</comment>
<keyword evidence="2" id="KW-1185">Reference proteome</keyword>
<dbReference type="Proteomes" id="UP000266441">
    <property type="component" value="Unassembled WGS sequence"/>
</dbReference>
<protein>
    <submittedName>
        <fullName evidence="1">Uncharacterized protein</fullName>
    </submittedName>
</protein>
<dbReference type="AlphaFoldDB" id="A0A399D7X0"/>
<accession>A0A399D7X0</accession>
<dbReference type="EMBL" id="QWET01000001">
    <property type="protein sequence ID" value="RIH67158.1"/>
    <property type="molecule type" value="Genomic_DNA"/>
</dbReference>
<evidence type="ECO:0000313" key="1">
    <source>
        <dbReference type="EMBL" id="RIH67158.1"/>
    </source>
</evidence>
<gene>
    <name evidence="1" type="ORF">D1164_01645</name>
</gene>
<dbReference type="Pfam" id="PF09484">
    <property type="entry name" value="Cas_TM1802"/>
    <property type="match status" value="1"/>
</dbReference>
<dbReference type="RefSeq" id="WP_119348182.1">
    <property type="nucleotide sequence ID" value="NZ_QWET01000001.1"/>
</dbReference>
<name>A0A399D7X0_9BACT</name>
<dbReference type="OrthoDB" id="1064164at2"/>
<sequence>MHDTLIAIGNEVARQQGEWDNLVEIPKFEERSKDGEPIMNYVLVVTFDIDQQTIHVGNDVYAFGVESSPIKNRNINSELWGRRGDPWMVTCSYPKKLPILQKSIFGKPEEDTGQGLFQKSLLKSYPEAKETVFYKALDACCSLKNVPIEEESTGLDVLESEFISKKISLPKNHKVVMLTIAIKAEALGINEPTLLCHLDGYDFYVKNNFSKNSVLKTDDSESLCYITGKKSESVILPSFSDREDLNKLFVTTTINYASNFDNKAFKKNYQINSEVKNALQNGSNYIRGKLNNQRCSVRIANIEHYFIPAFLNPENVDIKFELDHIQRISEWVFSTKQLDNTIESLGIDSESSLYWINYIAYASDGNSVKVINHIKDVSSIWFHNIVWNDKEQSDLISNYFNQRRLNLSAIYFAIPIRKDHEQKNDALKMLSQILEQRKVQRRKVFIHFAELILCHYYNRYRSYSNITFKPESFDFAIRDSVIKYLFLLNLLKSLNLTDMEENEKISQETPESSDKLQRFFIDMGYSPQQQALYWLGRIINKVGTAQYKKGHQQKPVLNKINYNGMDHSKIQRLYVDAFELSSQYKIVNQINYYSRMFSQGFPADERLWVLSPQESVFYILSGFSLYFDNN</sequence>
<proteinExistence type="predicted"/>
<evidence type="ECO:0000313" key="2">
    <source>
        <dbReference type="Proteomes" id="UP000266441"/>
    </source>
</evidence>
<dbReference type="InterPro" id="IPR013389">
    <property type="entry name" value="CRISPR-assoc_prot_Cas8b"/>
</dbReference>